<evidence type="ECO:0000256" key="10">
    <source>
        <dbReference type="ARBA" id="ARBA00022741"/>
    </source>
</evidence>
<dbReference type="GO" id="GO:0004674">
    <property type="term" value="F:protein serine/threonine kinase activity"/>
    <property type="evidence" value="ECO:0007669"/>
    <property type="project" value="UniProtKB-KW"/>
</dbReference>
<evidence type="ECO:0000256" key="16">
    <source>
        <dbReference type="ARBA" id="ARBA00048679"/>
    </source>
</evidence>
<evidence type="ECO:0000256" key="2">
    <source>
        <dbReference type="ARBA" id="ARBA00004123"/>
    </source>
</evidence>
<proteinExistence type="inferred from homology"/>
<evidence type="ECO:0000256" key="18">
    <source>
        <dbReference type="ARBA" id="ARBA00074971"/>
    </source>
</evidence>
<keyword evidence="8" id="KW-0808">Transferase</keyword>
<dbReference type="Gene3D" id="1.10.510.10">
    <property type="entry name" value="Transferase(Phosphotransferase) domain 1"/>
    <property type="match status" value="1"/>
</dbReference>
<dbReference type="Ensembl" id="ENSSCAT00000008441.1">
    <property type="protein sequence ID" value="ENSSCAP00000007440.1"/>
    <property type="gene ID" value="ENSSCAG00000005726.1"/>
</dbReference>
<sequence>PQTGSNQPGRGSCRRQRVRGAQGAGDLMSWQCWCQWCWGTWYLGALRPSPHIAQHLLHPTAPGCGEGKIAGLYDLERTLGKGHFAVVKLARHVFTGQRVAVKVIDKSKLAGEAAGQLLQEVRCMKLVQHPNVVRLYEVIDTHAKLYLILELGDGGDMFDHIMRHEGGLAEPRAKHYFAQIVHAISYCHKLHVVHRDLKPENVVFFQEQGVVKLTDFGFSNRFQPGKMLTTSCGSLAYSAPEILLGDEYDAPAVDIWSLGVILYMLVCGHPPFQEANDTEVGRAGKAVTLGFTQCCRVATSLLSPSLISRMLQRDPKQRASLEQIEGHTWLQGVDPSPASRSLLPLTSHKRVSEEEHEIILQAMMCGNIADRDTIQE</sequence>
<dbReference type="PANTHER" id="PTHR24346:SF44">
    <property type="entry name" value="SET DOMAIN CONTAINING 6"/>
    <property type="match status" value="1"/>
</dbReference>
<protein>
    <recommendedName>
        <fullName evidence="18">SNF-related serine/threonine-protein kinase</fullName>
        <ecNumber evidence="4">2.7.11.1</ecNumber>
    </recommendedName>
    <alternativeName>
        <fullName evidence="19">SNF1-related kinase</fullName>
    </alternativeName>
</protein>
<evidence type="ECO:0000256" key="6">
    <source>
        <dbReference type="ARBA" id="ARBA00022527"/>
    </source>
</evidence>
<keyword evidence="9" id="KW-0479">Metal-binding</keyword>
<dbReference type="GO" id="GO:0035556">
    <property type="term" value="P:intracellular signal transduction"/>
    <property type="evidence" value="ECO:0007669"/>
    <property type="project" value="TreeGrafter"/>
</dbReference>
<keyword evidence="14" id="KW-0539">Nucleus</keyword>
<dbReference type="GO" id="GO:0005634">
    <property type="term" value="C:nucleus"/>
    <property type="evidence" value="ECO:0007669"/>
    <property type="project" value="UniProtKB-SubCell"/>
</dbReference>
<name>A0A8C9MSB9_SERCA</name>
<comment type="catalytic activity">
    <reaction evidence="16">
        <text>L-seryl-[protein] + ATP = O-phospho-L-seryl-[protein] + ADP + H(+)</text>
        <dbReference type="Rhea" id="RHEA:17989"/>
        <dbReference type="Rhea" id="RHEA-COMP:9863"/>
        <dbReference type="Rhea" id="RHEA-COMP:11604"/>
        <dbReference type="ChEBI" id="CHEBI:15378"/>
        <dbReference type="ChEBI" id="CHEBI:29999"/>
        <dbReference type="ChEBI" id="CHEBI:30616"/>
        <dbReference type="ChEBI" id="CHEBI:83421"/>
        <dbReference type="ChEBI" id="CHEBI:456216"/>
        <dbReference type="EC" id="2.7.11.1"/>
    </reaction>
</comment>
<keyword evidence="11" id="KW-0418">Kinase</keyword>
<evidence type="ECO:0000256" key="15">
    <source>
        <dbReference type="ARBA" id="ARBA00047899"/>
    </source>
</evidence>
<keyword evidence="5" id="KW-0488">Methylation</keyword>
<dbReference type="PROSITE" id="PS00108">
    <property type="entry name" value="PROTEIN_KINASE_ST"/>
    <property type="match status" value="1"/>
</dbReference>
<evidence type="ECO:0000256" key="3">
    <source>
        <dbReference type="ARBA" id="ARBA00006692"/>
    </source>
</evidence>
<reference evidence="23" key="2">
    <citation type="submission" date="2025-09" db="UniProtKB">
        <authorList>
            <consortium name="Ensembl"/>
        </authorList>
    </citation>
    <scope>IDENTIFICATION</scope>
</reference>
<dbReference type="FunFam" id="1.10.510.10:FF:000166">
    <property type="entry name" value="SNF-related serine/threonine-protein kinase"/>
    <property type="match status" value="1"/>
</dbReference>
<dbReference type="AlphaFoldDB" id="A0A8C9MSB9"/>
<comment type="function">
    <text evidence="17">May play a role in hematopoietic cell proliferation or differentiation. Potential mediator of neuronal apoptosis.</text>
</comment>
<evidence type="ECO:0000256" key="5">
    <source>
        <dbReference type="ARBA" id="ARBA00022481"/>
    </source>
</evidence>
<keyword evidence="10 20" id="KW-0547">Nucleotide-binding</keyword>
<evidence type="ECO:0000259" key="22">
    <source>
        <dbReference type="PROSITE" id="PS50011"/>
    </source>
</evidence>
<dbReference type="GO" id="GO:0005524">
    <property type="term" value="F:ATP binding"/>
    <property type="evidence" value="ECO:0007669"/>
    <property type="project" value="UniProtKB-UniRule"/>
</dbReference>
<feature type="binding site" evidence="20">
    <location>
        <position position="102"/>
    </location>
    <ligand>
        <name>ATP</name>
        <dbReference type="ChEBI" id="CHEBI:30616"/>
    </ligand>
</feature>
<evidence type="ECO:0000256" key="13">
    <source>
        <dbReference type="ARBA" id="ARBA00022842"/>
    </source>
</evidence>
<dbReference type="InterPro" id="IPR000719">
    <property type="entry name" value="Prot_kinase_dom"/>
</dbReference>
<evidence type="ECO:0000256" key="9">
    <source>
        <dbReference type="ARBA" id="ARBA00022723"/>
    </source>
</evidence>
<dbReference type="SUPFAM" id="SSF56112">
    <property type="entry name" value="Protein kinase-like (PK-like)"/>
    <property type="match status" value="1"/>
</dbReference>
<dbReference type="CDD" id="cd14074">
    <property type="entry name" value="STKc_SNRK"/>
    <property type="match status" value="1"/>
</dbReference>
<dbReference type="PANTHER" id="PTHR24346">
    <property type="entry name" value="MAP/MICROTUBULE AFFINITY-REGULATING KINASE"/>
    <property type="match status" value="1"/>
</dbReference>
<reference evidence="23" key="1">
    <citation type="submission" date="2025-08" db="UniProtKB">
        <authorList>
            <consortium name="Ensembl"/>
        </authorList>
    </citation>
    <scope>IDENTIFICATION</scope>
</reference>
<evidence type="ECO:0000256" key="8">
    <source>
        <dbReference type="ARBA" id="ARBA00022679"/>
    </source>
</evidence>
<dbReference type="FunFam" id="3.30.200.20:FF:000003">
    <property type="entry name" value="Non-specific serine/threonine protein kinase"/>
    <property type="match status" value="1"/>
</dbReference>
<dbReference type="InterPro" id="IPR017441">
    <property type="entry name" value="Protein_kinase_ATP_BS"/>
</dbReference>
<dbReference type="PROSITE" id="PS00107">
    <property type="entry name" value="PROTEIN_KINASE_ATP"/>
    <property type="match status" value="1"/>
</dbReference>
<evidence type="ECO:0000256" key="21">
    <source>
        <dbReference type="RuleBase" id="RU000304"/>
    </source>
</evidence>
<dbReference type="PROSITE" id="PS50011">
    <property type="entry name" value="PROTEIN_KINASE_DOM"/>
    <property type="match status" value="1"/>
</dbReference>
<evidence type="ECO:0000256" key="4">
    <source>
        <dbReference type="ARBA" id="ARBA00012513"/>
    </source>
</evidence>
<keyword evidence="6 21" id="KW-0723">Serine/threonine-protein kinase</keyword>
<evidence type="ECO:0000256" key="11">
    <source>
        <dbReference type="ARBA" id="ARBA00022777"/>
    </source>
</evidence>
<keyword evidence="12 20" id="KW-0067">ATP-binding</keyword>
<accession>A0A8C9MSB9</accession>
<evidence type="ECO:0000256" key="7">
    <source>
        <dbReference type="ARBA" id="ARBA00022553"/>
    </source>
</evidence>
<dbReference type="GeneTree" id="ENSGT00940000155365"/>
<dbReference type="SMART" id="SM00220">
    <property type="entry name" value="S_TKc"/>
    <property type="match status" value="1"/>
</dbReference>
<dbReference type="InterPro" id="IPR008271">
    <property type="entry name" value="Ser/Thr_kinase_AS"/>
</dbReference>
<dbReference type="Proteomes" id="UP000694409">
    <property type="component" value="Unassembled WGS sequence"/>
</dbReference>
<feature type="domain" description="Protein kinase" evidence="22">
    <location>
        <begin position="73"/>
        <end position="330"/>
    </location>
</feature>
<comment type="subcellular location">
    <subcellularLocation>
        <location evidence="2">Nucleus</location>
    </subcellularLocation>
</comment>
<dbReference type="GO" id="GO:0046872">
    <property type="term" value="F:metal ion binding"/>
    <property type="evidence" value="ECO:0007669"/>
    <property type="project" value="UniProtKB-KW"/>
</dbReference>
<comment type="cofactor">
    <cofactor evidence="1">
        <name>Mg(2+)</name>
        <dbReference type="ChEBI" id="CHEBI:18420"/>
    </cofactor>
</comment>
<organism evidence="23 24">
    <name type="scientific">Serinus canaria</name>
    <name type="common">Island canary</name>
    <name type="synonym">Fringilla canaria</name>
    <dbReference type="NCBI Taxonomy" id="9135"/>
    <lineage>
        <taxon>Eukaryota</taxon>
        <taxon>Metazoa</taxon>
        <taxon>Chordata</taxon>
        <taxon>Craniata</taxon>
        <taxon>Vertebrata</taxon>
        <taxon>Euteleostomi</taxon>
        <taxon>Archelosauria</taxon>
        <taxon>Archosauria</taxon>
        <taxon>Dinosauria</taxon>
        <taxon>Saurischia</taxon>
        <taxon>Theropoda</taxon>
        <taxon>Coelurosauria</taxon>
        <taxon>Aves</taxon>
        <taxon>Neognathae</taxon>
        <taxon>Neoaves</taxon>
        <taxon>Telluraves</taxon>
        <taxon>Australaves</taxon>
        <taxon>Passeriformes</taxon>
        <taxon>Passeroidea</taxon>
        <taxon>Fringillidae</taxon>
        <taxon>Carduelinae</taxon>
        <taxon>Serinus</taxon>
    </lineage>
</organism>
<evidence type="ECO:0000313" key="23">
    <source>
        <dbReference type="Ensembl" id="ENSSCAP00000007440.1"/>
    </source>
</evidence>
<dbReference type="Pfam" id="PF00069">
    <property type="entry name" value="Pkinase"/>
    <property type="match status" value="1"/>
</dbReference>
<evidence type="ECO:0000256" key="14">
    <source>
        <dbReference type="ARBA" id="ARBA00023242"/>
    </source>
</evidence>
<evidence type="ECO:0000256" key="12">
    <source>
        <dbReference type="ARBA" id="ARBA00022840"/>
    </source>
</evidence>
<dbReference type="GO" id="GO:0005737">
    <property type="term" value="C:cytoplasm"/>
    <property type="evidence" value="ECO:0007669"/>
    <property type="project" value="TreeGrafter"/>
</dbReference>
<keyword evidence="13" id="KW-0460">Magnesium</keyword>
<evidence type="ECO:0000256" key="17">
    <source>
        <dbReference type="ARBA" id="ARBA00054738"/>
    </source>
</evidence>
<evidence type="ECO:0000313" key="24">
    <source>
        <dbReference type="Proteomes" id="UP000694409"/>
    </source>
</evidence>
<keyword evidence="7" id="KW-0597">Phosphoprotein</keyword>
<keyword evidence="24" id="KW-1185">Reference proteome</keyword>
<evidence type="ECO:0000256" key="1">
    <source>
        <dbReference type="ARBA" id="ARBA00001946"/>
    </source>
</evidence>
<comment type="catalytic activity">
    <reaction evidence="15">
        <text>L-threonyl-[protein] + ATP = O-phospho-L-threonyl-[protein] + ADP + H(+)</text>
        <dbReference type="Rhea" id="RHEA:46608"/>
        <dbReference type="Rhea" id="RHEA-COMP:11060"/>
        <dbReference type="Rhea" id="RHEA-COMP:11605"/>
        <dbReference type="ChEBI" id="CHEBI:15378"/>
        <dbReference type="ChEBI" id="CHEBI:30013"/>
        <dbReference type="ChEBI" id="CHEBI:30616"/>
        <dbReference type="ChEBI" id="CHEBI:61977"/>
        <dbReference type="ChEBI" id="CHEBI:456216"/>
        <dbReference type="EC" id="2.7.11.1"/>
    </reaction>
</comment>
<comment type="similarity">
    <text evidence="3">Belongs to the protein kinase superfamily. CAMK Ser/Thr protein kinase family.</text>
</comment>
<evidence type="ECO:0000256" key="19">
    <source>
        <dbReference type="ARBA" id="ARBA00077142"/>
    </source>
</evidence>
<evidence type="ECO:0000256" key="20">
    <source>
        <dbReference type="PROSITE-ProRule" id="PRU10141"/>
    </source>
</evidence>
<dbReference type="InterPro" id="IPR011009">
    <property type="entry name" value="Kinase-like_dom_sf"/>
</dbReference>
<dbReference type="EC" id="2.7.11.1" evidence="4"/>